<feature type="region of interest" description="Disordered" evidence="6">
    <location>
        <begin position="1124"/>
        <end position="1177"/>
    </location>
</feature>
<dbReference type="Proteomes" id="UP000510686">
    <property type="component" value="Chromosome 1"/>
</dbReference>
<keyword evidence="2 7" id="KW-0812">Transmembrane</keyword>
<keyword evidence="8" id="KW-0732">Signal</keyword>
<feature type="compositionally biased region" description="Basic and acidic residues" evidence="6">
    <location>
        <begin position="56"/>
        <end position="68"/>
    </location>
</feature>
<dbReference type="EMBL" id="CP058932">
    <property type="protein sequence ID" value="QLI64055.1"/>
    <property type="molecule type" value="Genomic_DNA"/>
</dbReference>
<comment type="subcellular location">
    <subcellularLocation>
        <location evidence="1">Membrane</location>
        <topology evidence="1">Multi-pass membrane protein</topology>
    </subcellularLocation>
</comment>
<evidence type="ECO:0000256" key="7">
    <source>
        <dbReference type="SAM" id="Phobius"/>
    </source>
</evidence>
<name>A0A7D5UPZ3_9HYPO</name>
<feature type="chain" id="PRO_5028903292" description="TM7S3/TM198-like domain-containing protein" evidence="8">
    <location>
        <begin position="24"/>
        <end position="1177"/>
    </location>
</feature>
<dbReference type="AlphaFoldDB" id="A0A7D5UPZ3"/>
<evidence type="ECO:0000313" key="10">
    <source>
        <dbReference type="EMBL" id="QLI64055.1"/>
    </source>
</evidence>
<dbReference type="GO" id="GO:0016020">
    <property type="term" value="C:membrane"/>
    <property type="evidence" value="ECO:0007669"/>
    <property type="project" value="UniProtKB-SubCell"/>
</dbReference>
<evidence type="ECO:0000256" key="2">
    <source>
        <dbReference type="ARBA" id="ARBA00022692"/>
    </source>
</evidence>
<evidence type="ECO:0000313" key="11">
    <source>
        <dbReference type="Proteomes" id="UP000510686"/>
    </source>
</evidence>
<feature type="region of interest" description="Disordered" evidence="6">
    <location>
        <begin position="1090"/>
        <end position="1110"/>
    </location>
</feature>
<dbReference type="InterPro" id="IPR025256">
    <property type="entry name" value="TM7S3/TM198-like_dom"/>
</dbReference>
<feature type="compositionally biased region" description="Polar residues" evidence="6">
    <location>
        <begin position="824"/>
        <end position="836"/>
    </location>
</feature>
<feature type="region of interest" description="Disordered" evidence="6">
    <location>
        <begin position="390"/>
        <end position="420"/>
    </location>
</feature>
<reference evidence="10 11" key="1">
    <citation type="submission" date="2020-07" db="EMBL/GenBank/DDBJ databases">
        <title>Telomere length de novo assembly of all 7 chromosomes of the fungus, Metarhizium brunneum, using a novel assembly pipeline.</title>
        <authorList>
            <person name="Saud z."/>
            <person name="Kortsinoglou A."/>
            <person name="Kouvelis V.N."/>
            <person name="Butt T.M."/>
        </authorList>
    </citation>
    <scope>NUCLEOTIDE SEQUENCE [LARGE SCALE GENOMIC DNA]</scope>
    <source>
        <strain evidence="10 11">4556</strain>
    </source>
</reference>
<dbReference type="PANTHER" id="PTHR39469:SF1">
    <property type="entry name" value="DUF4203 DOMAIN-CONTAINING PROTEIN"/>
    <property type="match status" value="1"/>
</dbReference>
<feature type="compositionally biased region" description="Polar residues" evidence="6">
    <location>
        <begin position="79"/>
        <end position="94"/>
    </location>
</feature>
<proteinExistence type="predicted"/>
<feature type="region of interest" description="Disordered" evidence="6">
    <location>
        <begin position="578"/>
        <end position="755"/>
    </location>
</feature>
<feature type="compositionally biased region" description="Polar residues" evidence="6">
    <location>
        <begin position="1041"/>
        <end position="1057"/>
    </location>
</feature>
<organism evidence="10 11">
    <name type="scientific">Metarhizium brunneum</name>
    <dbReference type="NCBI Taxonomy" id="500148"/>
    <lineage>
        <taxon>Eukaryota</taxon>
        <taxon>Fungi</taxon>
        <taxon>Dikarya</taxon>
        <taxon>Ascomycota</taxon>
        <taxon>Pezizomycotina</taxon>
        <taxon>Sordariomycetes</taxon>
        <taxon>Hypocreomycetidae</taxon>
        <taxon>Hypocreales</taxon>
        <taxon>Clavicipitaceae</taxon>
        <taxon>Metarhizium</taxon>
    </lineage>
</organism>
<evidence type="ECO:0000256" key="3">
    <source>
        <dbReference type="ARBA" id="ARBA00022989"/>
    </source>
</evidence>
<keyword evidence="5" id="KW-0175">Coiled coil</keyword>
<keyword evidence="11" id="KW-1185">Reference proteome</keyword>
<dbReference type="KEGG" id="mbrn:26238491"/>
<dbReference type="Pfam" id="PF13886">
    <property type="entry name" value="TM7S3_TM198"/>
    <property type="match status" value="1"/>
</dbReference>
<gene>
    <name evidence="10" type="ORF">G6M90_00g014760</name>
</gene>
<feature type="signal peptide" evidence="8">
    <location>
        <begin position="1"/>
        <end position="23"/>
    </location>
</feature>
<feature type="transmembrane region" description="Helical" evidence="7">
    <location>
        <begin position="154"/>
        <end position="174"/>
    </location>
</feature>
<evidence type="ECO:0000259" key="9">
    <source>
        <dbReference type="Pfam" id="PF13886"/>
    </source>
</evidence>
<evidence type="ECO:0000256" key="4">
    <source>
        <dbReference type="ARBA" id="ARBA00023136"/>
    </source>
</evidence>
<feature type="compositionally biased region" description="Low complexity" evidence="6">
    <location>
        <begin position="1023"/>
        <end position="1035"/>
    </location>
</feature>
<dbReference type="OrthoDB" id="102260at2759"/>
<feature type="compositionally biased region" description="Polar residues" evidence="6">
    <location>
        <begin position="853"/>
        <end position="870"/>
    </location>
</feature>
<feature type="region of interest" description="Disordered" evidence="6">
    <location>
        <begin position="29"/>
        <end position="96"/>
    </location>
</feature>
<feature type="transmembrane region" description="Helical" evidence="7">
    <location>
        <begin position="211"/>
        <end position="230"/>
    </location>
</feature>
<feature type="region of interest" description="Disordered" evidence="6">
    <location>
        <begin position="788"/>
        <end position="892"/>
    </location>
</feature>
<feature type="compositionally biased region" description="Basic and acidic residues" evidence="6">
    <location>
        <begin position="635"/>
        <end position="652"/>
    </location>
</feature>
<feature type="domain" description="TM7S3/TM198-like" evidence="9">
    <location>
        <begin position="132"/>
        <end position="335"/>
    </location>
</feature>
<dbReference type="RefSeq" id="XP_014549047.1">
    <property type="nucleotide sequence ID" value="XM_014693561.1"/>
</dbReference>
<dbReference type="PANTHER" id="PTHR39469">
    <property type="entry name" value="CHROMOSOME 1, WHOLE GENOME SHOTGUN SEQUENCE"/>
    <property type="match status" value="1"/>
</dbReference>
<feature type="compositionally biased region" description="Basic and acidic residues" evidence="6">
    <location>
        <begin position="600"/>
        <end position="609"/>
    </location>
</feature>
<evidence type="ECO:0000256" key="8">
    <source>
        <dbReference type="SAM" id="SignalP"/>
    </source>
</evidence>
<feature type="region of interest" description="Disordered" evidence="6">
    <location>
        <begin position="913"/>
        <end position="937"/>
    </location>
</feature>
<feature type="transmembrane region" description="Helical" evidence="7">
    <location>
        <begin position="128"/>
        <end position="147"/>
    </location>
</feature>
<feature type="transmembrane region" description="Helical" evidence="7">
    <location>
        <begin position="186"/>
        <end position="204"/>
    </location>
</feature>
<evidence type="ECO:0000256" key="5">
    <source>
        <dbReference type="SAM" id="Coils"/>
    </source>
</evidence>
<evidence type="ECO:0000256" key="1">
    <source>
        <dbReference type="ARBA" id="ARBA00004141"/>
    </source>
</evidence>
<dbReference type="GeneID" id="26238491"/>
<evidence type="ECO:0000256" key="6">
    <source>
        <dbReference type="SAM" id="MobiDB-lite"/>
    </source>
</evidence>
<feature type="transmembrane region" description="Helical" evidence="7">
    <location>
        <begin position="236"/>
        <end position="255"/>
    </location>
</feature>
<feature type="region of interest" description="Disordered" evidence="6">
    <location>
        <begin position="1023"/>
        <end position="1061"/>
    </location>
</feature>
<feature type="compositionally biased region" description="Low complexity" evidence="6">
    <location>
        <begin position="35"/>
        <end position="48"/>
    </location>
</feature>
<feature type="compositionally biased region" description="Basic and acidic residues" evidence="6">
    <location>
        <begin position="1131"/>
        <end position="1170"/>
    </location>
</feature>
<feature type="transmembrane region" description="Helical" evidence="7">
    <location>
        <begin position="262"/>
        <end position="280"/>
    </location>
</feature>
<feature type="coiled-coil region" evidence="5">
    <location>
        <begin position="343"/>
        <end position="379"/>
    </location>
</feature>
<protein>
    <recommendedName>
        <fullName evidence="9">TM7S3/TM198-like domain-containing protein</fullName>
    </recommendedName>
</protein>
<feature type="compositionally biased region" description="Low complexity" evidence="6">
    <location>
        <begin position="676"/>
        <end position="685"/>
    </location>
</feature>
<feature type="compositionally biased region" description="Basic and acidic residues" evidence="6">
    <location>
        <begin position="700"/>
        <end position="713"/>
    </location>
</feature>
<feature type="compositionally biased region" description="Polar residues" evidence="6">
    <location>
        <begin position="918"/>
        <end position="928"/>
    </location>
</feature>
<feature type="compositionally biased region" description="Low complexity" evidence="6">
    <location>
        <begin position="69"/>
        <end position="78"/>
    </location>
</feature>
<keyword evidence="4 7" id="KW-0472">Membrane</keyword>
<keyword evidence="3 7" id="KW-1133">Transmembrane helix</keyword>
<feature type="compositionally biased region" description="Basic and acidic residues" evidence="6">
    <location>
        <begin position="397"/>
        <end position="410"/>
    </location>
</feature>
<accession>A0A7D5UPZ3</accession>
<sequence length="1177" mass="127121">MLPKTARLWALLCLALIVQSAVSQSFDVVKRDDNPTPTTIPTSSSSAPKGTNSARIDNDGKDPKERGGESLSSTLSGTITDAPTSTHRPTSTLPLTIATDGPLDNATFFNATIPNGQLPLPPRLTPGWGVAGVIMLVTGVIYTLVGIKNRWIHTFFSTAYMTALGVSVLIVYVMNVPVSNALQGGYVVAVVMSGCAIGAAAMFFKELTEGFGCALGGFCISMWLLCLVPGGLLHAVASKAIFIAVFTVAGFAFYFSRWTRDWALIFMISFGGATITILGIDCFSRAGLKEFWAYVWDINDNLFPLGADTYPVTKGIRVETAAVIIIFLVGIISQIKLWRIVREKREKRAAERAEDQRNLENEEENVGRHIEDLNARERRQWERAYGDGMSHSITDSRATDYGDVGSEKKLRPSYVESKQRTSGEVIEMADMSESDTSRNGMDGLMANEDTDEGKITVRVAADDVPESTTDIEAERLDEKAPSSVEANVLTDGKWYSKETTAGKRRPQAHSMTEVPEVIPLPFTVPEAADSASEGDRSSIATFADDVEATAAEPLKHRSLVKRLSQGSVTLLRSFSHRSGRTGGVGGDVASDAGESTEELVLEKTRRPENEGGSLAATIDDESVSGGNLHSITGDDELRNIHEGDETNRRSIEIDAQLGGKGDTIRYSVKSTKPKTKSSPTSTATSGPVVGISEPNEDTTTELRDTLPTSEDKAMQLGGEPYADLTPPEASERAKSVATASSTPASLTKDRLPRPLSKAAMSYRTNEWAKHLSNAECPEPDALQVTLGRAKKEVKNSTEKAAPVNVAELQKTAKDGTPAPAVRRSISQASDMGNNTHLAKRSSKQDLSPPTRLVTPSSSTGLETSGEQRTPLSPVIAPAALLRKSSGPRHSTSNFMPIAEENSLQAVDSPIVRDEASEKQQPASNNSSAIILDGSPATVLGRNPTSGVVSYSSPQTLIGQREMFLRSKSQGSLLSSTPEPIFAHQGPGSDGGSLFNYPTYAAAFNVADPDDVPLSQRKEIMRQSSLMSLSRSPSQSIKAPSRPTSGFESSESIVFNSHQPRRVSTLPTQAVRESQLASFRQSVQQELRSGTPIITPSGRETPFGPSTLLGGGREAEVQRNIEMQRSVLMGQKEAEAQRRESQKREREHADRAFDERMRNGDMLDAHREAMRKMQKGAR</sequence>